<dbReference type="Proteomes" id="UP001431010">
    <property type="component" value="Chromosome"/>
</dbReference>
<dbReference type="InterPro" id="IPR050172">
    <property type="entry name" value="SsuD_RutA_monooxygenase"/>
</dbReference>
<name>A0ABY3RCM1_9BRAD</name>
<keyword evidence="1" id="KW-0285">Flavoprotein</keyword>
<dbReference type="EMBL" id="CP088156">
    <property type="protein sequence ID" value="UFZ05101.1"/>
    <property type="molecule type" value="Genomic_DNA"/>
</dbReference>
<dbReference type="InterPro" id="IPR011251">
    <property type="entry name" value="Luciferase-like_dom"/>
</dbReference>
<proteinExistence type="predicted"/>
<keyword evidence="2" id="KW-0288">FMN</keyword>
<accession>A0ABY3RCM1</accession>
<reference evidence="6" key="1">
    <citation type="journal article" date="2024" name="Antonie Van Leeuwenhoek">
        <title>Bradyrhizobium ontarionense sp. nov., a novel bacterial symbiont isolated from Aeschynomene indica (Indian jointvetch), harbours photosynthesis, nitrogen fixation and nitrous oxide (N2O) reductase genes.</title>
        <authorList>
            <person name="Bromfield E.S.P."/>
            <person name="Cloutier S."/>
        </authorList>
    </citation>
    <scope>NUCLEOTIDE SEQUENCE</scope>
    <source>
        <strain evidence="6">A19</strain>
    </source>
</reference>
<dbReference type="CDD" id="cd01094">
    <property type="entry name" value="Alkanesulfonate_monoxygenase"/>
    <property type="match status" value="1"/>
</dbReference>
<dbReference type="SUPFAM" id="SSF51679">
    <property type="entry name" value="Bacterial luciferase-like"/>
    <property type="match status" value="1"/>
</dbReference>
<dbReference type="Pfam" id="PF00296">
    <property type="entry name" value="Bac_luciferase"/>
    <property type="match status" value="1"/>
</dbReference>
<protein>
    <submittedName>
        <fullName evidence="6">LLM class flavin-dependent oxidoreductase</fullName>
    </submittedName>
</protein>
<sequence length="409" mass="45109">MTIITHRPGALVGLDGFRGPADWPESPLSQALTQPLLLGLFLPIQAGGWSASTLPRTTSWHFDYNRDLVLTAENLGFDLVFALSQWLPKGGYGGVFTGEALDSFMTTAALTSLTWRIILVSTIHVLYGPWHPLHLAKYGATLDHISNGRWGINVVTGHRAAEHEAFGWSRIDHDRRYELAAEFLEVLQRLWRETENYSFAGQSSWKLNDAFVTPKPRYGRPVLVNATGSDAGIAFAARYSDIVFITSPAGSSFASAIPALPAHTARVKQAARDLGREVRTLLNPMVICRETERETWAYHDAIVAHADPIGDFHRLDSDAHAWRGRVGVDAPKRRAIGGNIEVIGTPEQVVEQFVQLKQAGVDGLQLSFYDFKPDLDFFGRRVLPLMEQAGLRTPVVEAAAHRAAAQAVE</sequence>
<gene>
    <name evidence="6" type="ORF">LQG66_01915</name>
</gene>
<keyword evidence="3" id="KW-0560">Oxidoreductase</keyword>
<evidence type="ECO:0000256" key="3">
    <source>
        <dbReference type="ARBA" id="ARBA00023002"/>
    </source>
</evidence>
<dbReference type="RefSeq" id="WP_231322822.1">
    <property type="nucleotide sequence ID" value="NZ_CP088156.1"/>
</dbReference>
<keyword evidence="7" id="KW-1185">Reference proteome</keyword>
<organism evidence="6 7">
    <name type="scientific">Bradyrhizobium ontarionense</name>
    <dbReference type="NCBI Taxonomy" id="2898149"/>
    <lineage>
        <taxon>Bacteria</taxon>
        <taxon>Pseudomonadati</taxon>
        <taxon>Pseudomonadota</taxon>
        <taxon>Alphaproteobacteria</taxon>
        <taxon>Hyphomicrobiales</taxon>
        <taxon>Nitrobacteraceae</taxon>
        <taxon>Bradyrhizobium</taxon>
    </lineage>
</organism>
<keyword evidence="4" id="KW-0503">Monooxygenase</keyword>
<evidence type="ECO:0000259" key="5">
    <source>
        <dbReference type="Pfam" id="PF00296"/>
    </source>
</evidence>
<evidence type="ECO:0000313" key="6">
    <source>
        <dbReference type="EMBL" id="UFZ05101.1"/>
    </source>
</evidence>
<evidence type="ECO:0000256" key="1">
    <source>
        <dbReference type="ARBA" id="ARBA00022630"/>
    </source>
</evidence>
<feature type="domain" description="Luciferase-like" evidence="5">
    <location>
        <begin position="39"/>
        <end position="362"/>
    </location>
</feature>
<dbReference type="InterPro" id="IPR036661">
    <property type="entry name" value="Luciferase-like_sf"/>
</dbReference>
<evidence type="ECO:0000256" key="2">
    <source>
        <dbReference type="ARBA" id="ARBA00022643"/>
    </source>
</evidence>
<dbReference type="PANTHER" id="PTHR42847">
    <property type="entry name" value="ALKANESULFONATE MONOOXYGENASE"/>
    <property type="match status" value="1"/>
</dbReference>
<dbReference type="Gene3D" id="3.20.20.30">
    <property type="entry name" value="Luciferase-like domain"/>
    <property type="match status" value="1"/>
</dbReference>
<dbReference type="PANTHER" id="PTHR42847:SF4">
    <property type="entry name" value="ALKANESULFONATE MONOOXYGENASE-RELATED"/>
    <property type="match status" value="1"/>
</dbReference>
<evidence type="ECO:0000313" key="7">
    <source>
        <dbReference type="Proteomes" id="UP001431010"/>
    </source>
</evidence>
<evidence type="ECO:0000256" key="4">
    <source>
        <dbReference type="ARBA" id="ARBA00023033"/>
    </source>
</evidence>